<reference evidence="2 3" key="1">
    <citation type="journal article" date="2020" name="ISME J.">
        <title>Comparative genomics reveals insights into cyanobacterial evolution and habitat adaptation.</title>
        <authorList>
            <person name="Chen M.Y."/>
            <person name="Teng W.K."/>
            <person name="Zhao L."/>
            <person name="Hu C.X."/>
            <person name="Zhou Y.K."/>
            <person name="Han B.P."/>
            <person name="Song L.R."/>
            <person name="Shu W.S."/>
        </authorList>
    </citation>
    <scope>NUCLEOTIDE SEQUENCE [LARGE SCALE GENOMIC DNA]</scope>
    <source>
        <strain evidence="2 3">FACHB-723</strain>
    </source>
</reference>
<organism evidence="2 3">
    <name type="scientific">Pseudanabaena mucicola FACHB-723</name>
    <dbReference type="NCBI Taxonomy" id="2692860"/>
    <lineage>
        <taxon>Bacteria</taxon>
        <taxon>Bacillati</taxon>
        <taxon>Cyanobacteriota</taxon>
        <taxon>Cyanophyceae</taxon>
        <taxon>Pseudanabaenales</taxon>
        <taxon>Pseudanabaenaceae</taxon>
        <taxon>Pseudanabaena</taxon>
    </lineage>
</organism>
<keyword evidence="3" id="KW-1185">Reference proteome</keyword>
<accession>A0ABR7ZYU8</accession>
<proteinExistence type="predicted"/>
<gene>
    <name evidence="2" type="ORF">H6F41_09840</name>
</gene>
<sequence>MKIVFRPLLKLVFLLLTLPAINFLGADSVNARKIVDRDSPLCKSRDLLTMIAFSTREYNVAICKDWSNSDYYYVGQDKQDIEQTIFLKVYERNNPYTGANPWLLKARNGEYTYQIAEFNPLSRNGYVSISVFKNGSRIYHEVTDTYVGSYE</sequence>
<keyword evidence="1" id="KW-0732">Signal</keyword>
<name>A0ABR7ZYU8_9CYAN</name>
<feature type="chain" id="PRO_5045596915" evidence="1">
    <location>
        <begin position="27"/>
        <end position="151"/>
    </location>
</feature>
<feature type="signal peptide" evidence="1">
    <location>
        <begin position="1"/>
        <end position="26"/>
    </location>
</feature>
<evidence type="ECO:0000256" key="1">
    <source>
        <dbReference type="SAM" id="SignalP"/>
    </source>
</evidence>
<dbReference type="Proteomes" id="UP000642094">
    <property type="component" value="Unassembled WGS sequence"/>
</dbReference>
<evidence type="ECO:0000313" key="3">
    <source>
        <dbReference type="Proteomes" id="UP000642094"/>
    </source>
</evidence>
<dbReference type="RefSeq" id="WP_190403297.1">
    <property type="nucleotide sequence ID" value="NZ_JACJQB010000016.1"/>
</dbReference>
<dbReference type="EMBL" id="JACJQB010000016">
    <property type="protein sequence ID" value="MBD2188446.1"/>
    <property type="molecule type" value="Genomic_DNA"/>
</dbReference>
<evidence type="ECO:0000313" key="2">
    <source>
        <dbReference type="EMBL" id="MBD2188446.1"/>
    </source>
</evidence>
<protein>
    <submittedName>
        <fullName evidence="2">Uncharacterized protein</fullName>
    </submittedName>
</protein>
<comment type="caution">
    <text evidence="2">The sequence shown here is derived from an EMBL/GenBank/DDBJ whole genome shotgun (WGS) entry which is preliminary data.</text>
</comment>